<dbReference type="InParanoid" id="A0A401GTX3"/>
<feature type="region of interest" description="Disordered" evidence="1">
    <location>
        <begin position="343"/>
        <end position="459"/>
    </location>
</feature>
<feature type="compositionally biased region" description="Basic residues" evidence="1">
    <location>
        <begin position="357"/>
        <end position="372"/>
    </location>
</feature>
<feature type="compositionally biased region" description="Polar residues" evidence="1">
    <location>
        <begin position="382"/>
        <end position="407"/>
    </location>
</feature>
<name>A0A401GTX3_9APHY</name>
<feature type="compositionally biased region" description="Polar residues" evidence="1">
    <location>
        <begin position="171"/>
        <end position="181"/>
    </location>
</feature>
<dbReference type="Proteomes" id="UP000287166">
    <property type="component" value="Unassembled WGS sequence"/>
</dbReference>
<gene>
    <name evidence="2" type="ORF">SCP_0802030</name>
</gene>
<evidence type="ECO:0000313" key="2">
    <source>
        <dbReference type="EMBL" id="GBE85681.1"/>
    </source>
</evidence>
<evidence type="ECO:0000313" key="3">
    <source>
        <dbReference type="Proteomes" id="UP000287166"/>
    </source>
</evidence>
<feature type="compositionally biased region" description="Polar residues" evidence="1">
    <location>
        <begin position="199"/>
        <end position="208"/>
    </location>
</feature>
<dbReference type="RefSeq" id="XP_027616594.1">
    <property type="nucleotide sequence ID" value="XM_027760793.1"/>
</dbReference>
<dbReference type="AlphaFoldDB" id="A0A401GTX3"/>
<organism evidence="2 3">
    <name type="scientific">Sparassis crispa</name>
    <dbReference type="NCBI Taxonomy" id="139825"/>
    <lineage>
        <taxon>Eukaryota</taxon>
        <taxon>Fungi</taxon>
        <taxon>Dikarya</taxon>
        <taxon>Basidiomycota</taxon>
        <taxon>Agaricomycotina</taxon>
        <taxon>Agaricomycetes</taxon>
        <taxon>Polyporales</taxon>
        <taxon>Sparassidaceae</taxon>
        <taxon>Sparassis</taxon>
    </lineage>
</organism>
<sequence>MFSTSHPHITSMHGMWSFAHSHAACNDPLPTIDNTNDFASDSFGTIGYTAESVNLQTGGSEVEIDQWWQSQSFNGVEATLSDDMMVSLFGPDPEVAGGFAPSPTITPPFGSDSTSEFVANVGCKRMHSPRLIAHPTTEPAPLLVHPPTSVATLASGSQLVTVPVPSLTTTAAQASPVTPTPDSICVPKTGKRTKRTLSDSDSTESSQMEARPAKKTRKSKRADAAAGATPGAAKEDTDYESSTFGTLLQIMQGLATKRWSPPQEVIDLTIDEDHPTTVFKETKRELGEFTKRVLAESVPKGARGGRICGPVKSVAAPTLASVSEPRSVSAVTTETARKGRAVVTGVGDGSPDAVPAAKKKAAAPRKNKRANKGKATEGKDGLQQTANRTVPASLSSIRTKNKWSQRNPDPPALPPPVIAAAVDFVHRPSSSTSESSVVRSSESSNRSTASPHVKSAPAIPMPVVANPVIFDFFSQR</sequence>
<accession>A0A401GTX3</accession>
<comment type="caution">
    <text evidence="2">The sequence shown here is derived from an EMBL/GenBank/DDBJ whole genome shotgun (WGS) entry which is preliminary data.</text>
</comment>
<dbReference type="EMBL" id="BFAD01000008">
    <property type="protein sequence ID" value="GBE85681.1"/>
    <property type="molecule type" value="Genomic_DNA"/>
</dbReference>
<protein>
    <submittedName>
        <fullName evidence="2">Uncharacterized protein</fullName>
    </submittedName>
</protein>
<reference evidence="2 3" key="1">
    <citation type="journal article" date="2018" name="Sci. Rep.">
        <title>Genome sequence of the cauliflower mushroom Sparassis crispa (Hanabiratake) and its association with beneficial usage.</title>
        <authorList>
            <person name="Kiyama R."/>
            <person name="Furutani Y."/>
            <person name="Kawaguchi K."/>
            <person name="Nakanishi T."/>
        </authorList>
    </citation>
    <scope>NUCLEOTIDE SEQUENCE [LARGE SCALE GENOMIC DNA]</scope>
</reference>
<keyword evidence="3" id="KW-1185">Reference proteome</keyword>
<dbReference type="GeneID" id="38782598"/>
<feature type="region of interest" description="Disordered" evidence="1">
    <location>
        <begin position="171"/>
        <end position="240"/>
    </location>
</feature>
<feature type="compositionally biased region" description="Pro residues" evidence="1">
    <location>
        <begin position="408"/>
        <end position="417"/>
    </location>
</feature>
<feature type="compositionally biased region" description="Low complexity" evidence="1">
    <location>
        <begin position="418"/>
        <end position="450"/>
    </location>
</feature>
<evidence type="ECO:0000256" key="1">
    <source>
        <dbReference type="SAM" id="MobiDB-lite"/>
    </source>
</evidence>
<proteinExistence type="predicted"/>